<reference evidence="7 8" key="1">
    <citation type="submission" date="2016-10" db="EMBL/GenBank/DDBJ databases">
        <authorList>
            <person name="de Groot N.N."/>
        </authorList>
    </citation>
    <scope>NUCLEOTIDE SEQUENCE [LARGE SCALE GENOMIC DNA]</scope>
    <source>
        <strain evidence="7 8">DSM 4180</strain>
    </source>
</reference>
<evidence type="ECO:0000256" key="5">
    <source>
        <dbReference type="SAM" id="MobiDB-lite"/>
    </source>
</evidence>
<organism evidence="7 8">
    <name type="scientific">Ectothiorhodospira mobilis</name>
    <dbReference type="NCBI Taxonomy" id="195064"/>
    <lineage>
        <taxon>Bacteria</taxon>
        <taxon>Pseudomonadati</taxon>
        <taxon>Pseudomonadota</taxon>
        <taxon>Gammaproteobacteria</taxon>
        <taxon>Chromatiales</taxon>
        <taxon>Ectothiorhodospiraceae</taxon>
        <taxon>Ectothiorhodospira</taxon>
    </lineage>
</organism>
<keyword evidence="3 6" id="KW-1133">Transmembrane helix</keyword>
<dbReference type="InterPro" id="IPR011385">
    <property type="entry name" value="Site-sp_rcmbase"/>
</dbReference>
<feature type="transmembrane region" description="Helical" evidence="6">
    <location>
        <begin position="603"/>
        <end position="630"/>
    </location>
</feature>
<keyword evidence="8" id="KW-1185">Reference proteome</keyword>
<feature type="transmembrane region" description="Helical" evidence="6">
    <location>
        <begin position="379"/>
        <end position="401"/>
    </location>
</feature>
<evidence type="ECO:0000313" key="7">
    <source>
        <dbReference type="EMBL" id="SFM42173.1"/>
    </source>
</evidence>
<feature type="transmembrane region" description="Helical" evidence="6">
    <location>
        <begin position="486"/>
        <end position="511"/>
    </location>
</feature>
<dbReference type="Pfam" id="PF10136">
    <property type="entry name" value="SpecificRecomb"/>
    <property type="match status" value="1"/>
</dbReference>
<dbReference type="Gene3D" id="1.20.1080.10">
    <property type="entry name" value="Glycerol uptake facilitator protein"/>
    <property type="match status" value="1"/>
</dbReference>
<dbReference type="STRING" id="195064.SAMN05421721_10560"/>
<evidence type="ECO:0000313" key="8">
    <source>
        <dbReference type="Proteomes" id="UP000199556"/>
    </source>
</evidence>
<dbReference type="OrthoDB" id="5688397at2"/>
<evidence type="ECO:0000256" key="2">
    <source>
        <dbReference type="ARBA" id="ARBA00022692"/>
    </source>
</evidence>
<name>A0A1I4QR57_ECTMO</name>
<keyword evidence="4 6" id="KW-0472">Membrane</keyword>
<evidence type="ECO:0000256" key="6">
    <source>
        <dbReference type="SAM" id="Phobius"/>
    </source>
</evidence>
<dbReference type="Proteomes" id="UP000199556">
    <property type="component" value="Unassembled WGS sequence"/>
</dbReference>
<dbReference type="GO" id="GO:0016020">
    <property type="term" value="C:membrane"/>
    <property type="evidence" value="ECO:0007669"/>
    <property type="project" value="UniProtKB-SubCell"/>
</dbReference>
<dbReference type="AlphaFoldDB" id="A0A1I4QR57"/>
<feature type="transmembrane region" description="Helical" evidence="6">
    <location>
        <begin position="344"/>
        <end position="367"/>
    </location>
</feature>
<protein>
    <submittedName>
        <fullName evidence="7">Site-specific recombinase</fullName>
    </submittedName>
</protein>
<gene>
    <name evidence="7" type="ORF">SAMN05421721_10560</name>
</gene>
<evidence type="ECO:0000256" key="3">
    <source>
        <dbReference type="ARBA" id="ARBA00022989"/>
    </source>
</evidence>
<proteinExistence type="predicted"/>
<feature type="transmembrane region" description="Helical" evidence="6">
    <location>
        <begin position="441"/>
        <end position="466"/>
    </location>
</feature>
<accession>A0A1I4QR57</accession>
<keyword evidence="2 6" id="KW-0812">Transmembrane</keyword>
<sequence>MDTDSVEDLLQQLRAHLDADGAPALLPVLRAVVDWLRPQDPRRADQAVERIRIFHAAITADTDLHQGLQALLQEGLGEARHLPLYTEIGLFSRRGFLKELGQRVYEKINPRPRDPQNLRDVLALVFDHPEDPQWVVAVPDDAWLMLLDCFEDLGREGGPALKRAREQVLYALEMLSLWVAAEELEPELLRLDPRIAERNSPFVAQEREISAYVKDYNAWLEDPQRTFHDDRHARVLLEQCAEQIQRFHRRAVTHGSSIGLTHLLQRLDQTLTRMRDLLDMLDPEDPVKRRCTAARLFRALVVENARQRCIKALWQDSVRLVSRSITEQSGETGEHYITRDRREYLQLLASGAGAGLVIALMALIKIHILQWDLSPGWETVWVCLNYGLGFVLIHILHFTVATKQPAMTAARLSAVIEAGERGAANQTQLAELLLQVGRSQFAAVLGNVGVALPVALGLGWAALNLFGAPLVETEQAHYLLHGLRPLAGLALFYAAIAGVWLFVSGLIAGYFDNRCASLQLGARLRDNPHLARVLSPCLRQRLADYLDHNYGALAGNFLFGVLLGITGWVGLVLGLPLDIRHVAFASANLGYATSVQDLTMPVFALHFLFVLLIGAVNLWVSFALALYVALRSRGVRLGDLRQLSHAYVQAVRRRPLEFILPPVPEPEDPEATHGSGKPRNDAHDP</sequence>
<dbReference type="EMBL" id="FOUO01000005">
    <property type="protein sequence ID" value="SFM42173.1"/>
    <property type="molecule type" value="Genomic_DNA"/>
</dbReference>
<feature type="region of interest" description="Disordered" evidence="5">
    <location>
        <begin position="660"/>
        <end position="685"/>
    </location>
</feature>
<dbReference type="RefSeq" id="WP_090484238.1">
    <property type="nucleotide sequence ID" value="NZ_FOUO01000005.1"/>
</dbReference>
<feature type="transmembrane region" description="Helical" evidence="6">
    <location>
        <begin position="550"/>
        <end position="571"/>
    </location>
</feature>
<evidence type="ECO:0000256" key="1">
    <source>
        <dbReference type="ARBA" id="ARBA00004141"/>
    </source>
</evidence>
<comment type="subcellular location">
    <subcellularLocation>
        <location evidence="1">Membrane</location>
        <topology evidence="1">Multi-pass membrane protein</topology>
    </subcellularLocation>
</comment>
<dbReference type="PIRSF" id="PIRSF015380">
    <property type="entry name" value="Site-sp_rcmb"/>
    <property type="match status" value="1"/>
</dbReference>
<evidence type="ECO:0000256" key="4">
    <source>
        <dbReference type="ARBA" id="ARBA00023136"/>
    </source>
</evidence>
<dbReference type="InterPro" id="IPR023271">
    <property type="entry name" value="Aquaporin-like"/>
</dbReference>